<dbReference type="Gramene" id="PGSC0003DMT400028381">
    <property type="protein sequence ID" value="PGSC0003DMT400028381"/>
    <property type="gene ID" value="PGSC0003DMG400010938"/>
</dbReference>
<dbReference type="HOGENOM" id="CLU_1752925_0_0_1"/>
<dbReference type="InterPro" id="IPR003676">
    <property type="entry name" value="SAUR_fam"/>
</dbReference>
<keyword evidence="2" id="KW-0812">Transmembrane</keyword>
<dbReference type="InParanoid" id="M1AR16"/>
<dbReference type="PaxDb" id="4113-PGSC0003DMT400028381"/>
<evidence type="ECO:0000313" key="4">
    <source>
        <dbReference type="Proteomes" id="UP000011115"/>
    </source>
</evidence>
<proteinExistence type="inferred from homology"/>
<comment type="similarity">
    <text evidence="1">Belongs to the ARG7 family.</text>
</comment>
<dbReference type="EnsemblPlants" id="PGSC0003DMT400028381">
    <property type="protein sequence ID" value="PGSC0003DMT400028381"/>
    <property type="gene ID" value="PGSC0003DMG400010938"/>
</dbReference>
<name>M1AR16_SOLTU</name>
<evidence type="ECO:0000313" key="3">
    <source>
        <dbReference type="EnsemblPlants" id="PGSC0003DMT400028381"/>
    </source>
</evidence>
<accession>M1AR16</accession>
<reference evidence="4" key="1">
    <citation type="journal article" date="2011" name="Nature">
        <title>Genome sequence and analysis of the tuber crop potato.</title>
        <authorList>
            <consortium name="The Potato Genome Sequencing Consortium"/>
        </authorList>
    </citation>
    <scope>NUCLEOTIDE SEQUENCE [LARGE SCALE GENOMIC DNA]</scope>
    <source>
        <strain evidence="4">cv. DM1-3 516 R44</strain>
    </source>
</reference>
<sequence>MHSSRILQLVIGLYKHIQRVYHKNFKSYKGFLCFQVLTSSFLLNFLIYIELNDHGYPFALNNQQVYYKWRRFERPFCCLFWGEAKEDICNPISFLNQPLFQDLLIQAEEEFGFDHPMGSVTIPCSEDVFIDLTSRLNRIRGFSFHNFVH</sequence>
<keyword evidence="2" id="KW-1133">Transmembrane helix</keyword>
<evidence type="ECO:0000256" key="1">
    <source>
        <dbReference type="ARBA" id="ARBA00006974"/>
    </source>
</evidence>
<keyword evidence="2" id="KW-0472">Membrane</keyword>
<organism evidence="3 4">
    <name type="scientific">Solanum tuberosum</name>
    <name type="common">Potato</name>
    <dbReference type="NCBI Taxonomy" id="4113"/>
    <lineage>
        <taxon>Eukaryota</taxon>
        <taxon>Viridiplantae</taxon>
        <taxon>Streptophyta</taxon>
        <taxon>Embryophyta</taxon>
        <taxon>Tracheophyta</taxon>
        <taxon>Spermatophyta</taxon>
        <taxon>Magnoliopsida</taxon>
        <taxon>eudicotyledons</taxon>
        <taxon>Gunneridae</taxon>
        <taxon>Pentapetalae</taxon>
        <taxon>asterids</taxon>
        <taxon>lamiids</taxon>
        <taxon>Solanales</taxon>
        <taxon>Solanaceae</taxon>
        <taxon>Solanoideae</taxon>
        <taxon>Solaneae</taxon>
        <taxon>Solanum</taxon>
    </lineage>
</organism>
<dbReference type="GO" id="GO:0009733">
    <property type="term" value="P:response to auxin"/>
    <property type="evidence" value="ECO:0007669"/>
    <property type="project" value="InterPro"/>
</dbReference>
<reference evidence="3" key="2">
    <citation type="submission" date="2015-06" db="UniProtKB">
        <authorList>
            <consortium name="EnsemblPlants"/>
        </authorList>
    </citation>
    <scope>IDENTIFICATION</scope>
    <source>
        <strain evidence="3">DM1-3 516 R44</strain>
    </source>
</reference>
<evidence type="ECO:0000256" key="2">
    <source>
        <dbReference type="SAM" id="Phobius"/>
    </source>
</evidence>
<dbReference type="Proteomes" id="UP000011115">
    <property type="component" value="Unassembled WGS sequence"/>
</dbReference>
<dbReference type="Pfam" id="PF02519">
    <property type="entry name" value="Auxin_inducible"/>
    <property type="match status" value="1"/>
</dbReference>
<dbReference type="AlphaFoldDB" id="M1AR16"/>
<keyword evidence="4" id="KW-1185">Reference proteome</keyword>
<feature type="transmembrane region" description="Helical" evidence="2">
    <location>
        <begin position="31"/>
        <end position="49"/>
    </location>
</feature>
<dbReference type="PANTHER" id="PTHR31929">
    <property type="entry name" value="SAUR-LIKE AUXIN-RESPONSIVE PROTEIN FAMILY-RELATED"/>
    <property type="match status" value="1"/>
</dbReference>
<protein>
    <submittedName>
        <fullName evidence="3">Auxin-responsive family protein</fullName>
    </submittedName>
</protein>